<dbReference type="SUPFAM" id="SSF47413">
    <property type="entry name" value="lambda repressor-like DNA-binding domains"/>
    <property type="match status" value="1"/>
</dbReference>
<evidence type="ECO:0000313" key="3">
    <source>
        <dbReference type="Proteomes" id="UP000075604"/>
    </source>
</evidence>
<feature type="region of interest" description="Disordered" evidence="1">
    <location>
        <begin position="1"/>
        <end position="26"/>
    </location>
</feature>
<reference evidence="2 3" key="1">
    <citation type="submission" date="2014-02" db="EMBL/GenBank/DDBJ databases">
        <title>The small core and large imbalanced accessory genome model reveals a collaborative survival strategy of Sorangium cellulosum strains in nature.</title>
        <authorList>
            <person name="Han K."/>
            <person name="Peng R."/>
            <person name="Blom J."/>
            <person name="Li Y.-Z."/>
        </authorList>
    </citation>
    <scope>NUCLEOTIDE SEQUENCE [LARGE SCALE GENOMIC DNA]</scope>
    <source>
        <strain evidence="2 3">So0157-18</strain>
    </source>
</reference>
<name>A0A150P6P7_SORCE</name>
<gene>
    <name evidence="2" type="ORF">BE04_30335</name>
</gene>
<dbReference type="GO" id="GO:0003677">
    <property type="term" value="F:DNA binding"/>
    <property type="evidence" value="ECO:0007669"/>
    <property type="project" value="InterPro"/>
</dbReference>
<sequence>MLTVVRSPSGEQEGGGAPARRRRPRSPMLRLTDAERMRLRAAIRNLRALYGTWACLAEVMGVSAGTLQQLASGNGGSHAMALRAAKVAGTTLERILGRPAAAERCPHCGRGAS</sequence>
<dbReference type="AlphaFoldDB" id="A0A150P6P7"/>
<dbReference type="EMBL" id="JELX01003776">
    <property type="protein sequence ID" value="KYF51340.1"/>
    <property type="molecule type" value="Genomic_DNA"/>
</dbReference>
<accession>A0A150P6P7</accession>
<dbReference type="Proteomes" id="UP000075604">
    <property type="component" value="Unassembled WGS sequence"/>
</dbReference>
<evidence type="ECO:0000256" key="1">
    <source>
        <dbReference type="SAM" id="MobiDB-lite"/>
    </source>
</evidence>
<organism evidence="2 3">
    <name type="scientific">Sorangium cellulosum</name>
    <name type="common">Polyangium cellulosum</name>
    <dbReference type="NCBI Taxonomy" id="56"/>
    <lineage>
        <taxon>Bacteria</taxon>
        <taxon>Pseudomonadati</taxon>
        <taxon>Myxococcota</taxon>
        <taxon>Polyangia</taxon>
        <taxon>Polyangiales</taxon>
        <taxon>Polyangiaceae</taxon>
        <taxon>Sorangium</taxon>
    </lineage>
</organism>
<evidence type="ECO:0000313" key="2">
    <source>
        <dbReference type="EMBL" id="KYF51340.1"/>
    </source>
</evidence>
<comment type="caution">
    <text evidence="2">The sequence shown here is derived from an EMBL/GenBank/DDBJ whole genome shotgun (WGS) entry which is preliminary data.</text>
</comment>
<protein>
    <submittedName>
        <fullName evidence="2">Transcriptional regulator</fullName>
    </submittedName>
</protein>
<dbReference type="InterPro" id="IPR010982">
    <property type="entry name" value="Lambda_DNA-bd_dom_sf"/>
</dbReference>
<proteinExistence type="predicted"/>